<evidence type="ECO:0008006" key="4">
    <source>
        <dbReference type="Google" id="ProtNLM"/>
    </source>
</evidence>
<feature type="region of interest" description="Disordered" evidence="1">
    <location>
        <begin position="32"/>
        <end position="107"/>
    </location>
</feature>
<evidence type="ECO:0000256" key="1">
    <source>
        <dbReference type="SAM" id="MobiDB-lite"/>
    </source>
</evidence>
<organism evidence="2 3">
    <name type="scientific">Streptomyces bambusae</name>
    <dbReference type="NCBI Taxonomy" id="1550616"/>
    <lineage>
        <taxon>Bacteria</taxon>
        <taxon>Bacillati</taxon>
        <taxon>Actinomycetota</taxon>
        <taxon>Actinomycetes</taxon>
        <taxon>Kitasatosporales</taxon>
        <taxon>Streptomycetaceae</taxon>
        <taxon>Streptomyces</taxon>
    </lineage>
</organism>
<reference evidence="2 3" key="1">
    <citation type="submission" date="2019-12" db="EMBL/GenBank/DDBJ databases">
        <title>Genome sequence of Streptomyces bambusae.</title>
        <authorList>
            <person name="Bansal K."/>
            <person name="Choksket S."/>
            <person name="Korpole S."/>
            <person name="Patil P.B."/>
        </authorList>
    </citation>
    <scope>NUCLEOTIDE SEQUENCE [LARGE SCALE GENOMIC DNA]</scope>
    <source>
        <strain evidence="2 3">SK60</strain>
    </source>
</reference>
<keyword evidence="3" id="KW-1185">Reference proteome</keyword>
<comment type="caution">
    <text evidence="2">The sequence shown here is derived from an EMBL/GenBank/DDBJ whole genome shotgun (WGS) entry which is preliminary data.</text>
</comment>
<gene>
    <name evidence="2" type="ORF">GPJ59_13670</name>
</gene>
<dbReference type="PANTHER" id="PTHR38589">
    <property type="entry name" value="BLR0621 PROTEIN"/>
    <property type="match status" value="1"/>
</dbReference>
<dbReference type="EMBL" id="WTFF01000079">
    <property type="protein sequence ID" value="MBW5482898.1"/>
    <property type="molecule type" value="Genomic_DNA"/>
</dbReference>
<name>A0ABS6Z6P6_9ACTN</name>
<sequence length="292" mass="30313">MPRLLALTAGLGLLTFGAGWIHAVQDRVDAPTMQAARDDRPPAQPPARPPASSPRVGTGSGTGAGTDPAGRADPAYVPAATPDGNALLEGPALPADQGLSGVSERTRARIPAESRQLVLVAGKGRGSSEGIATLYTRPDPSAAWTPLETWSARNGARGWSAEGRRSRGDLTSPEGVFSLTDAGGLLPKPPGTRLPYDQDRLYVPGGRGVNGESLAGAFDYVVAIDFNRRPGRSPLDPVKPHGEGMGGNIWLHVDHDGPSQGCVGIPKEGMRRILQVLDPAARPVIVMGPAGF</sequence>
<accession>A0ABS6Z6P6</accession>
<dbReference type="Proteomes" id="UP000812013">
    <property type="component" value="Unassembled WGS sequence"/>
</dbReference>
<evidence type="ECO:0000313" key="2">
    <source>
        <dbReference type="EMBL" id="MBW5482898.1"/>
    </source>
</evidence>
<feature type="compositionally biased region" description="Pro residues" evidence="1">
    <location>
        <begin position="42"/>
        <end position="52"/>
    </location>
</feature>
<protein>
    <recommendedName>
        <fullName evidence="4">YkuD domain-containing protein</fullName>
    </recommendedName>
</protein>
<proteinExistence type="predicted"/>
<evidence type="ECO:0000313" key="3">
    <source>
        <dbReference type="Proteomes" id="UP000812013"/>
    </source>
</evidence>
<dbReference type="PANTHER" id="PTHR38589:SF1">
    <property type="entry name" value="BLR0621 PROTEIN"/>
    <property type="match status" value="1"/>
</dbReference>